<dbReference type="OrthoDB" id="1921208at2759"/>
<dbReference type="STRING" id="231916.A0A409W478"/>
<name>A0A409W478_9AGAR</name>
<evidence type="ECO:0000256" key="1">
    <source>
        <dbReference type="SAM" id="MobiDB-lite"/>
    </source>
</evidence>
<evidence type="ECO:0000313" key="3">
    <source>
        <dbReference type="Proteomes" id="UP000284706"/>
    </source>
</evidence>
<feature type="compositionally biased region" description="Polar residues" evidence="1">
    <location>
        <begin position="193"/>
        <end position="217"/>
    </location>
</feature>
<gene>
    <name evidence="2" type="ORF">CVT26_015311</name>
</gene>
<dbReference type="AlphaFoldDB" id="A0A409W478"/>
<sequence length="302" mass="30438">MEDVDHRTSTVRQEDSIRAKGCPDELKARCGTSSSRPLLSPTALDDFGTPTMKSIALPLLLLPRILATSFNVSVGDDNGLGCSPAFIEGVAGGDVVNFIFQPGSNIVVQSASDNACDVLSGGFSTGSVHVPSGTTVRSFPVPAGHHPLQFSCGAPSDCWSRTTLTVNRNTAQAPVRNDAPEPFQVQARADTPSGLTSVDFSTATLGSHNPGTFSGSVATPDPSARDGATGSATTGLHLSTTTRPPSGSSTSPGGASGSNSVSGSSTASASGGNSTSAAETLYVGKSTVILGSFVFGLGVFAV</sequence>
<dbReference type="InParanoid" id="A0A409W478"/>
<feature type="region of interest" description="Disordered" evidence="1">
    <location>
        <begin position="190"/>
        <end position="275"/>
    </location>
</feature>
<keyword evidence="3" id="KW-1185">Reference proteome</keyword>
<proteinExistence type="predicted"/>
<evidence type="ECO:0000313" key="2">
    <source>
        <dbReference type="EMBL" id="PPQ73340.1"/>
    </source>
</evidence>
<organism evidence="2 3">
    <name type="scientific">Gymnopilus dilepis</name>
    <dbReference type="NCBI Taxonomy" id="231916"/>
    <lineage>
        <taxon>Eukaryota</taxon>
        <taxon>Fungi</taxon>
        <taxon>Dikarya</taxon>
        <taxon>Basidiomycota</taxon>
        <taxon>Agaricomycotina</taxon>
        <taxon>Agaricomycetes</taxon>
        <taxon>Agaricomycetidae</taxon>
        <taxon>Agaricales</taxon>
        <taxon>Agaricineae</taxon>
        <taxon>Hymenogastraceae</taxon>
        <taxon>Gymnopilus</taxon>
    </lineage>
</organism>
<comment type="caution">
    <text evidence="2">The sequence shown here is derived from an EMBL/GenBank/DDBJ whole genome shotgun (WGS) entry which is preliminary data.</text>
</comment>
<feature type="compositionally biased region" description="Low complexity" evidence="1">
    <location>
        <begin position="239"/>
        <end position="275"/>
    </location>
</feature>
<evidence type="ECO:0008006" key="4">
    <source>
        <dbReference type="Google" id="ProtNLM"/>
    </source>
</evidence>
<dbReference type="EMBL" id="NHYE01005410">
    <property type="protein sequence ID" value="PPQ73340.1"/>
    <property type="molecule type" value="Genomic_DNA"/>
</dbReference>
<reference evidence="2 3" key="1">
    <citation type="journal article" date="2018" name="Evol. Lett.">
        <title>Horizontal gene cluster transfer increased hallucinogenic mushroom diversity.</title>
        <authorList>
            <person name="Reynolds H.T."/>
            <person name="Vijayakumar V."/>
            <person name="Gluck-Thaler E."/>
            <person name="Korotkin H.B."/>
            <person name="Matheny P.B."/>
            <person name="Slot J.C."/>
        </authorList>
    </citation>
    <scope>NUCLEOTIDE SEQUENCE [LARGE SCALE GENOMIC DNA]</scope>
    <source>
        <strain evidence="2 3">SRW20</strain>
    </source>
</reference>
<protein>
    <recommendedName>
        <fullName evidence="4">Phytocyanin domain-containing protein</fullName>
    </recommendedName>
</protein>
<dbReference type="Proteomes" id="UP000284706">
    <property type="component" value="Unassembled WGS sequence"/>
</dbReference>
<accession>A0A409W478</accession>